<sequence length="223" mass="26746">MPSWKTHREVSELYGIGKEVCKDVSRIIDFGYPLNDEDIKIKHLEYLSDSGNEIREIIKNLVRSHDDRREIPRFFIKAQITYDKFGEEGLKEFFLHHALDCLNWYTTPRTWFGEQISVKPSDLTRWQQREISIKVIYDNLYKWRDYKLRLSLSESPELCMVLYHILTPDVFAIKEDNSAGIMMQYEFNDRVRWLVDDVKTFIQSNWSRILEIIEENEILEKAD</sequence>
<organism evidence="1 2">
    <name type="scientific">Archaeoglobus fulgidus DSM 8774</name>
    <dbReference type="NCBI Taxonomy" id="1344584"/>
    <lineage>
        <taxon>Archaea</taxon>
        <taxon>Methanobacteriati</taxon>
        <taxon>Methanobacteriota</taxon>
        <taxon>Archaeoglobi</taxon>
        <taxon>Archaeoglobales</taxon>
        <taxon>Archaeoglobaceae</taxon>
        <taxon>Archaeoglobus</taxon>
    </lineage>
</organism>
<dbReference type="EMBL" id="CP006577">
    <property type="protein sequence ID" value="AIG98453.1"/>
    <property type="molecule type" value="Genomic_DNA"/>
</dbReference>
<name>A0A075WLM6_ARCFL</name>
<evidence type="ECO:0000313" key="2">
    <source>
        <dbReference type="Proteomes" id="UP000028501"/>
    </source>
</evidence>
<dbReference type="GeneID" id="24795195"/>
<dbReference type="AlphaFoldDB" id="A0A075WLM6"/>
<reference evidence="1 2" key="1">
    <citation type="submission" date="2013-07" db="EMBL/GenBank/DDBJ databases">
        <title>Genome of Archaeoglobus fulgidus.</title>
        <authorList>
            <person name="Fiebig A."/>
            <person name="Birkeland N.-K."/>
        </authorList>
    </citation>
    <scope>NUCLEOTIDE SEQUENCE [LARGE SCALE GENOMIC DNA]</scope>
    <source>
        <strain evidence="1 2">DSM 8774</strain>
    </source>
</reference>
<accession>A0A075WLM6</accession>
<protein>
    <submittedName>
        <fullName evidence="1">Uncharacterized protein</fullName>
    </submittedName>
</protein>
<dbReference type="KEGG" id="afg:AFULGI_00016940"/>
<gene>
    <name evidence="1" type="ORF">AFULGI_00016940</name>
</gene>
<dbReference type="Proteomes" id="UP000028501">
    <property type="component" value="Chromosome"/>
</dbReference>
<evidence type="ECO:0000313" key="1">
    <source>
        <dbReference type="EMBL" id="AIG98453.1"/>
    </source>
</evidence>
<dbReference type="RefSeq" id="WP_048095845.1">
    <property type="nucleotide sequence ID" value="NZ_CP006577.1"/>
</dbReference>
<proteinExistence type="predicted"/>
<dbReference type="HOGENOM" id="CLU_1237864_0_0_2"/>